<name>A0A117UY09_9SPHN</name>
<feature type="chain" id="PRO_5007157086" description="EF-hand domain-containing protein" evidence="1">
    <location>
        <begin position="22"/>
        <end position="176"/>
    </location>
</feature>
<keyword evidence="1" id="KW-0732">Signal</keyword>
<dbReference type="RefSeq" id="WP_067907772.1">
    <property type="nucleotide sequence ID" value="NZ_KQ954244.1"/>
</dbReference>
<evidence type="ECO:0000313" key="3">
    <source>
        <dbReference type="Proteomes" id="UP000058012"/>
    </source>
</evidence>
<proteinExistence type="predicted"/>
<protein>
    <recommendedName>
        <fullName evidence="4">EF-hand domain-containing protein</fullName>
    </recommendedName>
</protein>
<evidence type="ECO:0008006" key="4">
    <source>
        <dbReference type="Google" id="ProtNLM"/>
    </source>
</evidence>
<gene>
    <name evidence="2" type="ORF">AQZ52_07055</name>
</gene>
<evidence type="ECO:0000313" key="2">
    <source>
        <dbReference type="EMBL" id="KUR72954.1"/>
    </source>
</evidence>
<dbReference type="OrthoDB" id="7594050at2"/>
<organism evidence="2 3">
    <name type="scientific">Novosphingobium fuchskuhlense</name>
    <dbReference type="NCBI Taxonomy" id="1117702"/>
    <lineage>
        <taxon>Bacteria</taxon>
        <taxon>Pseudomonadati</taxon>
        <taxon>Pseudomonadota</taxon>
        <taxon>Alphaproteobacteria</taxon>
        <taxon>Sphingomonadales</taxon>
        <taxon>Sphingomonadaceae</taxon>
        <taxon>Novosphingobium</taxon>
    </lineage>
</organism>
<sequence>MMKKIAACAALAAMTVQPVLAEPAACISSADMRAAAHLMMPILITGVSTKCGPSLPADSYLATKAPDLAKRYEALPGDDSVATRLVKRFDDKGELDGMTPDELRVFLKVGLAKEMGKDLTPETCRKVDKVLAILDPMPAENTVALLEFVVRQMEAGDAKKAKRAGRPFEPKICPAS</sequence>
<keyword evidence="3" id="KW-1185">Reference proteome</keyword>
<dbReference type="AlphaFoldDB" id="A0A117UY09"/>
<reference evidence="2 3" key="1">
    <citation type="submission" date="2015-10" db="EMBL/GenBank/DDBJ databases">
        <title>Draft genome sequence of Novosphingobium fuchskuhlense DSM 25065 isolated from a surface water sample of the southwest basin of Lake Grosse Fuchskuhle.</title>
        <authorList>
            <person name="Ruckert C."/>
            <person name="Winkler A."/>
            <person name="Glaeser J."/>
            <person name="Grossart H.-P."/>
            <person name="Kalinowski J."/>
            <person name="Glaeser S."/>
        </authorList>
    </citation>
    <scope>NUCLEOTIDE SEQUENCE [LARGE SCALE GENOMIC DNA]</scope>
    <source>
        <strain evidence="2 3">FNE08-7</strain>
    </source>
</reference>
<dbReference type="EMBL" id="LLZS01000003">
    <property type="protein sequence ID" value="KUR72954.1"/>
    <property type="molecule type" value="Genomic_DNA"/>
</dbReference>
<feature type="signal peptide" evidence="1">
    <location>
        <begin position="1"/>
        <end position="21"/>
    </location>
</feature>
<comment type="caution">
    <text evidence="2">The sequence shown here is derived from an EMBL/GenBank/DDBJ whole genome shotgun (WGS) entry which is preliminary data.</text>
</comment>
<dbReference type="STRING" id="1117702.AQZ52_07055"/>
<accession>A0A117UY09</accession>
<evidence type="ECO:0000256" key="1">
    <source>
        <dbReference type="SAM" id="SignalP"/>
    </source>
</evidence>
<dbReference type="Proteomes" id="UP000058012">
    <property type="component" value="Unassembled WGS sequence"/>
</dbReference>